<dbReference type="EMBL" id="CP034207">
    <property type="protein sequence ID" value="QBZ61640.1"/>
    <property type="molecule type" value="Genomic_DNA"/>
</dbReference>
<gene>
    <name evidence="2" type="ORF">PoMZ_08594</name>
</gene>
<name>A0A4P7NI59_PYROR</name>
<evidence type="ECO:0000313" key="3">
    <source>
        <dbReference type="Proteomes" id="UP000294847"/>
    </source>
</evidence>
<evidence type="ECO:0000313" key="2">
    <source>
        <dbReference type="EMBL" id="QBZ61640.1"/>
    </source>
</evidence>
<evidence type="ECO:0000256" key="1">
    <source>
        <dbReference type="SAM" id="MobiDB-lite"/>
    </source>
</evidence>
<reference evidence="2 3" key="1">
    <citation type="journal article" date="2019" name="Mol. Biol. Evol.">
        <title>Blast fungal genomes show frequent chromosomal changes, gene gains and losses, and effector gene turnover.</title>
        <authorList>
            <person name="Gomez Luciano L.B."/>
            <person name="Jason Tsai I."/>
            <person name="Chuma I."/>
            <person name="Tosa Y."/>
            <person name="Chen Y.H."/>
            <person name="Li J.Y."/>
            <person name="Li M.Y."/>
            <person name="Jade Lu M.Y."/>
            <person name="Nakayashiki H."/>
            <person name="Li W.H."/>
        </authorList>
    </citation>
    <scope>NUCLEOTIDE SEQUENCE [LARGE SCALE GENOMIC DNA]</scope>
    <source>
        <strain evidence="2">MZ5-1-6</strain>
    </source>
</reference>
<sequence length="179" mass="19330">MSCEKRFDSAAVRVTTEVRQIHMWVVICSLCAIRKESGICVFAPASRTGRGPVVWIGQVHPPTGGVLALDQVAPCCTMDGMAEGPDSPACQRKRLDPDKRKPGTRPRRPSICGRTAVVIPAPNPPYADLVYLVGKLAHSLSLPRCHHALRRAPISTMRSPQVAEELPSCDGNALMTDAP</sequence>
<feature type="region of interest" description="Disordered" evidence="1">
    <location>
        <begin position="84"/>
        <end position="109"/>
    </location>
</feature>
<dbReference type="AlphaFoldDB" id="A0A4P7NI59"/>
<organism evidence="2 3">
    <name type="scientific">Pyricularia oryzae</name>
    <name type="common">Rice blast fungus</name>
    <name type="synonym">Magnaporthe oryzae</name>
    <dbReference type="NCBI Taxonomy" id="318829"/>
    <lineage>
        <taxon>Eukaryota</taxon>
        <taxon>Fungi</taxon>
        <taxon>Dikarya</taxon>
        <taxon>Ascomycota</taxon>
        <taxon>Pezizomycotina</taxon>
        <taxon>Sordariomycetes</taxon>
        <taxon>Sordariomycetidae</taxon>
        <taxon>Magnaporthales</taxon>
        <taxon>Pyriculariaceae</taxon>
        <taxon>Pyricularia</taxon>
    </lineage>
</organism>
<proteinExistence type="predicted"/>
<accession>A0A4P7NI59</accession>
<protein>
    <submittedName>
        <fullName evidence="2">Uncharacterized protein</fullName>
    </submittedName>
</protein>
<dbReference type="Proteomes" id="UP000294847">
    <property type="component" value="Chromosome 4"/>
</dbReference>